<feature type="transmembrane region" description="Helical" evidence="1">
    <location>
        <begin position="160"/>
        <end position="179"/>
    </location>
</feature>
<dbReference type="AlphaFoldDB" id="A0A4R0J2E8"/>
<feature type="transmembrane region" description="Helical" evidence="1">
    <location>
        <begin position="133"/>
        <end position="153"/>
    </location>
</feature>
<feature type="transmembrane region" description="Helical" evidence="1">
    <location>
        <begin position="102"/>
        <end position="121"/>
    </location>
</feature>
<proteinExistence type="predicted"/>
<organism evidence="2 3">
    <name type="scientific">Kribbella speibonae</name>
    <dbReference type="NCBI Taxonomy" id="1572660"/>
    <lineage>
        <taxon>Bacteria</taxon>
        <taxon>Bacillati</taxon>
        <taxon>Actinomycetota</taxon>
        <taxon>Actinomycetes</taxon>
        <taxon>Propionibacteriales</taxon>
        <taxon>Kribbellaceae</taxon>
        <taxon>Kribbella</taxon>
    </lineage>
</organism>
<protein>
    <submittedName>
        <fullName evidence="2">Uncharacterized protein</fullName>
    </submittedName>
</protein>
<evidence type="ECO:0000313" key="3">
    <source>
        <dbReference type="Proteomes" id="UP000294225"/>
    </source>
</evidence>
<sequence>MTAPRLDLRRSPTRPVGNLFRVTAAVSFLSVPLLWVAYLVVPPDHVPCQDHACPPSADVVRGTAEPLDAVIAAAIAELVLIASYLAIAAARRSLDLRTALRWSPAAVAVVALAVGSFGWLLDNGAGRSFDAAEVAFLLLLVAWLFTPLILYVVHRADRQAVVPVVIGLAPTAVGNALLINNDPLVPLMALPATMLAISVLALVAVRRRERVRWTPGS</sequence>
<feature type="transmembrane region" description="Helical" evidence="1">
    <location>
        <begin position="20"/>
        <end position="41"/>
    </location>
</feature>
<gene>
    <name evidence="2" type="ORF">E0H92_18055</name>
</gene>
<keyword evidence="1" id="KW-1133">Transmembrane helix</keyword>
<dbReference type="RefSeq" id="WP_131497007.1">
    <property type="nucleotide sequence ID" value="NZ_SJKC01000002.1"/>
</dbReference>
<reference evidence="2 3" key="1">
    <citation type="submission" date="2019-02" db="EMBL/GenBank/DDBJ databases">
        <title>Kribbella capetownensis sp. nov. and Kribbella speibonae sp. nov., isolated from soil.</title>
        <authorList>
            <person name="Curtis S.M."/>
            <person name="Norton I."/>
            <person name="Everest G.J."/>
            <person name="Meyers P.R."/>
        </authorList>
    </citation>
    <scope>NUCLEOTIDE SEQUENCE [LARGE SCALE GENOMIC DNA]</scope>
    <source>
        <strain evidence="2 3">YM55</strain>
    </source>
</reference>
<dbReference type="Proteomes" id="UP000294225">
    <property type="component" value="Unassembled WGS sequence"/>
</dbReference>
<dbReference type="EMBL" id="SJKC01000002">
    <property type="protein sequence ID" value="TCC38336.1"/>
    <property type="molecule type" value="Genomic_DNA"/>
</dbReference>
<evidence type="ECO:0000256" key="1">
    <source>
        <dbReference type="SAM" id="Phobius"/>
    </source>
</evidence>
<name>A0A4R0J2E8_9ACTN</name>
<keyword evidence="1" id="KW-0812">Transmembrane</keyword>
<keyword evidence="1" id="KW-0472">Membrane</keyword>
<accession>A0A4R0J2E8</accession>
<comment type="caution">
    <text evidence="2">The sequence shown here is derived from an EMBL/GenBank/DDBJ whole genome shotgun (WGS) entry which is preliminary data.</text>
</comment>
<evidence type="ECO:0000313" key="2">
    <source>
        <dbReference type="EMBL" id="TCC38336.1"/>
    </source>
</evidence>
<feature type="transmembrane region" description="Helical" evidence="1">
    <location>
        <begin position="185"/>
        <end position="205"/>
    </location>
</feature>
<feature type="transmembrane region" description="Helical" evidence="1">
    <location>
        <begin position="69"/>
        <end position="90"/>
    </location>
</feature>